<proteinExistence type="inferred from homology"/>
<dbReference type="SUPFAM" id="SSF53098">
    <property type="entry name" value="Ribonuclease H-like"/>
    <property type="match status" value="1"/>
</dbReference>
<dbReference type="GO" id="GO:0004523">
    <property type="term" value="F:RNA-DNA hybrid ribonuclease activity"/>
    <property type="evidence" value="ECO:0007669"/>
    <property type="project" value="UniProtKB-UniRule"/>
</dbReference>
<keyword evidence="10 12" id="KW-0378">Hydrolase</keyword>
<feature type="binding site" evidence="12">
    <location>
        <position position="119"/>
    </location>
    <ligand>
        <name>a divalent metal cation</name>
        <dbReference type="ChEBI" id="CHEBI:60240"/>
    </ligand>
</feature>
<evidence type="ECO:0000313" key="16">
    <source>
        <dbReference type="Proteomes" id="UP000177838"/>
    </source>
</evidence>
<comment type="caution">
    <text evidence="15">The sequence shown here is derived from an EMBL/GenBank/DDBJ whole genome shotgun (WGS) entry which is preliminary data.</text>
</comment>
<evidence type="ECO:0000256" key="9">
    <source>
        <dbReference type="ARBA" id="ARBA00022759"/>
    </source>
</evidence>
<evidence type="ECO:0000256" key="3">
    <source>
        <dbReference type="ARBA" id="ARBA00004065"/>
    </source>
</evidence>
<keyword evidence="11" id="KW-0464">Manganese</keyword>
<dbReference type="STRING" id="1802439.A2589_01945"/>
<dbReference type="InterPro" id="IPR024567">
    <property type="entry name" value="RNase_HII/HIII_dom"/>
</dbReference>
<dbReference type="InterPro" id="IPR012337">
    <property type="entry name" value="RNaseH-like_sf"/>
</dbReference>
<evidence type="ECO:0000259" key="14">
    <source>
        <dbReference type="PROSITE" id="PS51975"/>
    </source>
</evidence>
<dbReference type="GO" id="GO:0032299">
    <property type="term" value="C:ribonuclease H2 complex"/>
    <property type="evidence" value="ECO:0007669"/>
    <property type="project" value="TreeGrafter"/>
</dbReference>
<evidence type="ECO:0000256" key="12">
    <source>
        <dbReference type="PROSITE-ProRule" id="PRU01319"/>
    </source>
</evidence>
<dbReference type="GO" id="GO:0005737">
    <property type="term" value="C:cytoplasm"/>
    <property type="evidence" value="ECO:0007669"/>
    <property type="project" value="UniProtKB-SubCell"/>
</dbReference>
<evidence type="ECO:0000256" key="4">
    <source>
        <dbReference type="ARBA" id="ARBA00004496"/>
    </source>
</evidence>
<dbReference type="Pfam" id="PF01351">
    <property type="entry name" value="RNase_HII"/>
    <property type="match status" value="1"/>
</dbReference>
<keyword evidence="6" id="KW-0963">Cytoplasm</keyword>
<dbReference type="PANTHER" id="PTHR10954">
    <property type="entry name" value="RIBONUCLEASE H2 SUBUNIT A"/>
    <property type="match status" value="1"/>
</dbReference>
<evidence type="ECO:0000313" key="15">
    <source>
        <dbReference type="EMBL" id="OHA59602.1"/>
    </source>
</evidence>
<comment type="similarity">
    <text evidence="5 13">Belongs to the RNase HII family.</text>
</comment>
<keyword evidence="8 12" id="KW-0479">Metal-binding</keyword>
<dbReference type="PANTHER" id="PTHR10954:SF18">
    <property type="entry name" value="RIBONUCLEASE HII"/>
    <property type="match status" value="1"/>
</dbReference>
<comment type="function">
    <text evidence="3 13">Endonuclease that specifically degrades the RNA of RNA-DNA hybrids.</text>
</comment>
<evidence type="ECO:0000256" key="10">
    <source>
        <dbReference type="ARBA" id="ARBA00022801"/>
    </source>
</evidence>
<dbReference type="EMBL" id="MHTK01000006">
    <property type="protein sequence ID" value="OHA59602.1"/>
    <property type="molecule type" value="Genomic_DNA"/>
</dbReference>
<dbReference type="NCBIfam" id="NF000595">
    <property type="entry name" value="PRK00015.1-3"/>
    <property type="match status" value="1"/>
</dbReference>
<dbReference type="CDD" id="cd07182">
    <property type="entry name" value="RNase_HII_bacteria_HII_like"/>
    <property type="match status" value="1"/>
</dbReference>
<organism evidence="15 16">
    <name type="scientific">Candidatus Vogelbacteria bacterium RIFOXYD1_FULL_46_19</name>
    <dbReference type="NCBI Taxonomy" id="1802439"/>
    <lineage>
        <taxon>Bacteria</taxon>
        <taxon>Candidatus Vogeliibacteriota</taxon>
    </lineage>
</organism>
<dbReference type="InterPro" id="IPR001352">
    <property type="entry name" value="RNase_HII/HIII"/>
</dbReference>
<feature type="binding site" evidence="12">
    <location>
        <position position="14"/>
    </location>
    <ligand>
        <name>a divalent metal cation</name>
        <dbReference type="ChEBI" id="CHEBI:60240"/>
    </ligand>
</feature>
<dbReference type="Proteomes" id="UP000177838">
    <property type="component" value="Unassembled WGS sequence"/>
</dbReference>
<dbReference type="GO" id="GO:0003723">
    <property type="term" value="F:RNA binding"/>
    <property type="evidence" value="ECO:0007669"/>
    <property type="project" value="UniProtKB-UniRule"/>
</dbReference>
<accession>A0A1G2QHV3</accession>
<sequence>MSGMAIKYIVGIDEAGRGPLAGPVTVGAVLAKVSSLGWLVTEFFPHGIKDSKKLTPLGREEIFRRLQICAREGKVQIAHIHSAPIVIDQQGITWAVKSGIAKLLKKIDPKPKETEVRLDGLLKAPALFKYQHTIVRGDETEALIALASVVAKVRRDRLMINLAKKYPVYGFREHKGYGTKAHYEALKVYGPSKTHRLSYLCKMIDII</sequence>
<dbReference type="AlphaFoldDB" id="A0A1G2QHV3"/>
<dbReference type="GO" id="GO:0006298">
    <property type="term" value="P:mismatch repair"/>
    <property type="evidence" value="ECO:0007669"/>
    <property type="project" value="TreeGrafter"/>
</dbReference>
<dbReference type="EC" id="3.1.26.4" evidence="13"/>
<comment type="subcellular location">
    <subcellularLocation>
        <location evidence="4">Cytoplasm</location>
    </subcellularLocation>
</comment>
<name>A0A1G2QHV3_9BACT</name>
<reference evidence="15 16" key="1">
    <citation type="journal article" date="2016" name="Nat. Commun.">
        <title>Thousands of microbial genomes shed light on interconnected biogeochemical processes in an aquifer system.</title>
        <authorList>
            <person name="Anantharaman K."/>
            <person name="Brown C.T."/>
            <person name="Hug L.A."/>
            <person name="Sharon I."/>
            <person name="Castelle C.J."/>
            <person name="Probst A.J."/>
            <person name="Thomas B.C."/>
            <person name="Singh A."/>
            <person name="Wilkins M.J."/>
            <person name="Karaoz U."/>
            <person name="Brodie E.L."/>
            <person name="Williams K.H."/>
            <person name="Hubbard S.S."/>
            <person name="Banfield J.F."/>
        </authorList>
    </citation>
    <scope>NUCLEOTIDE SEQUENCE [LARGE SCALE GENOMIC DNA]</scope>
</reference>
<evidence type="ECO:0000256" key="5">
    <source>
        <dbReference type="ARBA" id="ARBA00007383"/>
    </source>
</evidence>
<comment type="catalytic activity">
    <reaction evidence="1 12 13">
        <text>Endonucleolytic cleavage to 5'-phosphomonoester.</text>
        <dbReference type="EC" id="3.1.26.4"/>
    </reaction>
</comment>
<comment type="cofactor">
    <cofactor evidence="2">
        <name>Mg(2+)</name>
        <dbReference type="ChEBI" id="CHEBI:18420"/>
    </cofactor>
</comment>
<dbReference type="InterPro" id="IPR036397">
    <property type="entry name" value="RNaseH_sf"/>
</dbReference>
<feature type="domain" description="RNase H type-2" evidence="14">
    <location>
        <begin position="7"/>
        <end position="207"/>
    </location>
</feature>
<keyword evidence="7 12" id="KW-0540">Nuclease</keyword>
<evidence type="ECO:0000256" key="1">
    <source>
        <dbReference type="ARBA" id="ARBA00000077"/>
    </source>
</evidence>
<dbReference type="Gene3D" id="3.30.420.10">
    <property type="entry name" value="Ribonuclease H-like superfamily/Ribonuclease H"/>
    <property type="match status" value="1"/>
</dbReference>
<evidence type="ECO:0000256" key="13">
    <source>
        <dbReference type="RuleBase" id="RU003515"/>
    </source>
</evidence>
<dbReference type="InterPro" id="IPR022898">
    <property type="entry name" value="RNase_HII"/>
</dbReference>
<evidence type="ECO:0000256" key="7">
    <source>
        <dbReference type="ARBA" id="ARBA00022722"/>
    </source>
</evidence>
<protein>
    <recommendedName>
        <fullName evidence="13">Ribonuclease</fullName>
        <ecNumber evidence="13">3.1.26.4</ecNumber>
    </recommendedName>
</protein>
<comment type="cofactor">
    <cofactor evidence="12">
        <name>Mn(2+)</name>
        <dbReference type="ChEBI" id="CHEBI:29035"/>
    </cofactor>
    <cofactor evidence="12">
        <name>Mg(2+)</name>
        <dbReference type="ChEBI" id="CHEBI:18420"/>
    </cofactor>
    <text evidence="12">Manganese or magnesium. Binds 1 divalent metal ion per monomer in the absence of substrate. May bind a second metal ion after substrate binding.</text>
</comment>
<dbReference type="GO" id="GO:0046872">
    <property type="term" value="F:metal ion binding"/>
    <property type="evidence" value="ECO:0007669"/>
    <property type="project" value="UniProtKB-KW"/>
</dbReference>
<dbReference type="PROSITE" id="PS51975">
    <property type="entry name" value="RNASE_H_2"/>
    <property type="match status" value="1"/>
</dbReference>
<evidence type="ECO:0000256" key="6">
    <source>
        <dbReference type="ARBA" id="ARBA00022490"/>
    </source>
</evidence>
<keyword evidence="9 12" id="KW-0255">Endonuclease</keyword>
<dbReference type="GO" id="GO:0043137">
    <property type="term" value="P:DNA replication, removal of RNA primer"/>
    <property type="evidence" value="ECO:0007669"/>
    <property type="project" value="TreeGrafter"/>
</dbReference>
<evidence type="ECO:0000256" key="8">
    <source>
        <dbReference type="ARBA" id="ARBA00022723"/>
    </source>
</evidence>
<evidence type="ECO:0000256" key="2">
    <source>
        <dbReference type="ARBA" id="ARBA00001946"/>
    </source>
</evidence>
<feature type="binding site" evidence="12">
    <location>
        <position position="13"/>
    </location>
    <ligand>
        <name>a divalent metal cation</name>
        <dbReference type="ChEBI" id="CHEBI:60240"/>
    </ligand>
</feature>
<gene>
    <name evidence="15" type="ORF">A2589_01945</name>
</gene>
<evidence type="ECO:0000256" key="11">
    <source>
        <dbReference type="ARBA" id="ARBA00023211"/>
    </source>
</evidence>